<dbReference type="PANTHER" id="PTHR43292">
    <property type="entry name" value="ACYL-COA DEHYDROGENASE"/>
    <property type="match status" value="1"/>
</dbReference>
<dbReference type="PANTHER" id="PTHR43292:SF3">
    <property type="entry name" value="ACYL-COA DEHYDROGENASE FADE29"/>
    <property type="match status" value="1"/>
</dbReference>
<keyword evidence="5 6" id="KW-0560">Oxidoreductase</keyword>
<organism evidence="10 11">
    <name type="scientific">Actinomadura rugatobispora</name>
    <dbReference type="NCBI Taxonomy" id="1994"/>
    <lineage>
        <taxon>Bacteria</taxon>
        <taxon>Bacillati</taxon>
        <taxon>Actinomycetota</taxon>
        <taxon>Actinomycetes</taxon>
        <taxon>Streptosporangiales</taxon>
        <taxon>Thermomonosporaceae</taxon>
        <taxon>Actinomadura</taxon>
    </lineage>
</organism>
<keyword evidence="4 6" id="KW-0274">FAD</keyword>
<dbReference type="InterPro" id="IPR052161">
    <property type="entry name" value="Mycobact_Acyl-CoA_DH"/>
</dbReference>
<evidence type="ECO:0000313" key="11">
    <source>
        <dbReference type="Proteomes" id="UP001596074"/>
    </source>
</evidence>
<comment type="caution">
    <text evidence="10">The sequence shown here is derived from an EMBL/GenBank/DDBJ whole genome shotgun (WGS) entry which is preliminary data.</text>
</comment>
<dbReference type="Pfam" id="PF02770">
    <property type="entry name" value="Acyl-CoA_dh_M"/>
    <property type="match status" value="1"/>
</dbReference>
<keyword evidence="11" id="KW-1185">Reference proteome</keyword>
<feature type="domain" description="Acyl-CoA dehydrogenase/oxidase C-terminal" evidence="7">
    <location>
        <begin position="235"/>
        <end position="398"/>
    </location>
</feature>
<dbReference type="InterPro" id="IPR006091">
    <property type="entry name" value="Acyl-CoA_Oxase/DH_mid-dom"/>
</dbReference>
<dbReference type="Proteomes" id="UP001596074">
    <property type="component" value="Unassembled WGS sequence"/>
</dbReference>
<dbReference type="InterPro" id="IPR009075">
    <property type="entry name" value="AcylCo_DH/oxidase_C"/>
</dbReference>
<name>A0ABW0ZP31_9ACTN</name>
<protein>
    <submittedName>
        <fullName evidence="10">Acyl-CoA dehydrogenase family protein</fullName>
    </submittedName>
</protein>
<comment type="cofactor">
    <cofactor evidence="1 6">
        <name>FAD</name>
        <dbReference type="ChEBI" id="CHEBI:57692"/>
    </cofactor>
</comment>
<dbReference type="InterPro" id="IPR037069">
    <property type="entry name" value="AcylCoA_DH/ox_N_sf"/>
</dbReference>
<dbReference type="Gene3D" id="2.40.110.10">
    <property type="entry name" value="Butyryl-CoA Dehydrogenase, subunit A, domain 2"/>
    <property type="match status" value="1"/>
</dbReference>
<evidence type="ECO:0000259" key="7">
    <source>
        <dbReference type="Pfam" id="PF00441"/>
    </source>
</evidence>
<dbReference type="SUPFAM" id="SSF56645">
    <property type="entry name" value="Acyl-CoA dehydrogenase NM domain-like"/>
    <property type="match status" value="1"/>
</dbReference>
<dbReference type="InterPro" id="IPR036250">
    <property type="entry name" value="AcylCo_DH-like_C"/>
</dbReference>
<evidence type="ECO:0000259" key="8">
    <source>
        <dbReference type="Pfam" id="PF02770"/>
    </source>
</evidence>
<evidence type="ECO:0000256" key="4">
    <source>
        <dbReference type="ARBA" id="ARBA00022827"/>
    </source>
</evidence>
<feature type="domain" description="Acyl-CoA dehydrogenase/oxidase N-terminal" evidence="9">
    <location>
        <begin position="6"/>
        <end position="125"/>
    </location>
</feature>
<proteinExistence type="inferred from homology"/>
<reference evidence="11" key="1">
    <citation type="journal article" date="2019" name="Int. J. Syst. Evol. Microbiol.">
        <title>The Global Catalogue of Microorganisms (GCM) 10K type strain sequencing project: providing services to taxonomists for standard genome sequencing and annotation.</title>
        <authorList>
            <consortium name="The Broad Institute Genomics Platform"/>
            <consortium name="The Broad Institute Genome Sequencing Center for Infectious Disease"/>
            <person name="Wu L."/>
            <person name="Ma J."/>
        </authorList>
    </citation>
    <scope>NUCLEOTIDE SEQUENCE [LARGE SCALE GENOMIC DNA]</scope>
    <source>
        <strain evidence="11">KCTC 42087</strain>
    </source>
</reference>
<evidence type="ECO:0000256" key="5">
    <source>
        <dbReference type="ARBA" id="ARBA00023002"/>
    </source>
</evidence>
<evidence type="ECO:0000256" key="3">
    <source>
        <dbReference type="ARBA" id="ARBA00022630"/>
    </source>
</evidence>
<evidence type="ECO:0000256" key="6">
    <source>
        <dbReference type="RuleBase" id="RU362125"/>
    </source>
</evidence>
<dbReference type="Pfam" id="PF02771">
    <property type="entry name" value="Acyl-CoA_dh_N"/>
    <property type="match status" value="1"/>
</dbReference>
<dbReference type="InterPro" id="IPR046373">
    <property type="entry name" value="Acyl-CoA_Oxase/DH_mid-dom_sf"/>
</dbReference>
<dbReference type="InterPro" id="IPR009100">
    <property type="entry name" value="AcylCoA_DH/oxidase_NM_dom_sf"/>
</dbReference>
<gene>
    <name evidence="10" type="ORF">ACFPZN_02010</name>
</gene>
<keyword evidence="3 6" id="KW-0285">Flavoprotein</keyword>
<dbReference type="Gene3D" id="1.10.540.10">
    <property type="entry name" value="Acyl-CoA dehydrogenase/oxidase, N-terminal domain"/>
    <property type="match status" value="1"/>
</dbReference>
<comment type="similarity">
    <text evidence="2 6">Belongs to the acyl-CoA dehydrogenase family.</text>
</comment>
<evidence type="ECO:0000259" key="9">
    <source>
        <dbReference type="Pfam" id="PF02771"/>
    </source>
</evidence>
<evidence type="ECO:0000256" key="1">
    <source>
        <dbReference type="ARBA" id="ARBA00001974"/>
    </source>
</evidence>
<dbReference type="RefSeq" id="WP_378279496.1">
    <property type="nucleotide sequence ID" value="NZ_JBHSON010000002.1"/>
</dbReference>
<dbReference type="Gene3D" id="1.20.140.10">
    <property type="entry name" value="Butyryl-CoA Dehydrogenase, subunit A, domain 3"/>
    <property type="match status" value="1"/>
</dbReference>
<sequence length="411" mass="44391">MDLAGTPETEAFRRRVRGFLAERLPPGWRGIGALSAAERAEFRPRWRETLREHGYLGIAWPKEYGGAGLTVLEQYALQEEFVNAGVPLLPLPSDPFGFSLIGPTILHWGTEEQKRHFIPRILSGEHRWAQGYSEPGAGSDLFALRTSASLEDGAWVVNGQKVWQTAGDSANWMFVLARTEPGAARARGLSLLLVPTEQPGVDVRPIRTMTGEAEFCEVFFSGARTDAAHVVGPRGGGAKVALTLLGYERGAASGALYAGYRIELERLAEMVRERALDADPRVRQRLAWCWSKVEILRILGLKTLAAAHSGAAPGPESSILKLYSAEYHARVTELAMDVLGMDAMVGSGPPGVATVGADPLGSPNSPSAWQRAFLTARAGTIYGGSSQIQRTTLGERVLGLPREPRAESGKA</sequence>
<dbReference type="EMBL" id="JBHSON010000002">
    <property type="protein sequence ID" value="MFC5744382.1"/>
    <property type="molecule type" value="Genomic_DNA"/>
</dbReference>
<feature type="domain" description="Acyl-CoA oxidase/dehydrogenase middle" evidence="8">
    <location>
        <begin position="129"/>
        <end position="221"/>
    </location>
</feature>
<dbReference type="Pfam" id="PF00441">
    <property type="entry name" value="Acyl-CoA_dh_1"/>
    <property type="match status" value="1"/>
</dbReference>
<evidence type="ECO:0000256" key="2">
    <source>
        <dbReference type="ARBA" id="ARBA00009347"/>
    </source>
</evidence>
<accession>A0ABW0ZP31</accession>
<dbReference type="InterPro" id="IPR013786">
    <property type="entry name" value="AcylCoA_DH/ox_N"/>
</dbReference>
<dbReference type="SUPFAM" id="SSF47203">
    <property type="entry name" value="Acyl-CoA dehydrogenase C-terminal domain-like"/>
    <property type="match status" value="1"/>
</dbReference>
<evidence type="ECO:0000313" key="10">
    <source>
        <dbReference type="EMBL" id="MFC5744382.1"/>
    </source>
</evidence>